<dbReference type="AlphaFoldDB" id="A0AAV7UNT9"/>
<protein>
    <submittedName>
        <fullName evidence="1">Uncharacterized protein</fullName>
    </submittedName>
</protein>
<evidence type="ECO:0000313" key="2">
    <source>
        <dbReference type="Proteomes" id="UP001066276"/>
    </source>
</evidence>
<organism evidence="1 2">
    <name type="scientific">Pleurodeles waltl</name>
    <name type="common">Iberian ribbed newt</name>
    <dbReference type="NCBI Taxonomy" id="8319"/>
    <lineage>
        <taxon>Eukaryota</taxon>
        <taxon>Metazoa</taxon>
        <taxon>Chordata</taxon>
        <taxon>Craniata</taxon>
        <taxon>Vertebrata</taxon>
        <taxon>Euteleostomi</taxon>
        <taxon>Amphibia</taxon>
        <taxon>Batrachia</taxon>
        <taxon>Caudata</taxon>
        <taxon>Salamandroidea</taxon>
        <taxon>Salamandridae</taxon>
        <taxon>Pleurodelinae</taxon>
        <taxon>Pleurodeles</taxon>
    </lineage>
</organism>
<proteinExistence type="predicted"/>
<keyword evidence="2" id="KW-1185">Reference proteome</keyword>
<dbReference type="Proteomes" id="UP001066276">
    <property type="component" value="Chromosome 3_1"/>
</dbReference>
<sequence>MFSVLAGTLGPCALCQPKPLRVTGIRSSCCRFGRHRFRGCVAVANAVPQCNSLGGGPCTLCRLEPLCPGVTPCEAPRCSYLRSDLHSQGRDVVNLQPLVCTVSSVAAVCLVLSAELQRFCYLWALTRDKEPGARWCRPVVRAERTVPALNKSGRGRVTYRGGS</sequence>
<name>A0AAV7UNT9_PLEWA</name>
<dbReference type="EMBL" id="JANPWB010000005">
    <property type="protein sequence ID" value="KAJ1189413.1"/>
    <property type="molecule type" value="Genomic_DNA"/>
</dbReference>
<evidence type="ECO:0000313" key="1">
    <source>
        <dbReference type="EMBL" id="KAJ1189413.1"/>
    </source>
</evidence>
<gene>
    <name evidence="1" type="ORF">NDU88_006158</name>
</gene>
<reference evidence="1" key="1">
    <citation type="journal article" date="2022" name="bioRxiv">
        <title>Sequencing and chromosome-scale assembly of the giantPleurodeles waltlgenome.</title>
        <authorList>
            <person name="Brown T."/>
            <person name="Elewa A."/>
            <person name="Iarovenko S."/>
            <person name="Subramanian E."/>
            <person name="Araus A.J."/>
            <person name="Petzold A."/>
            <person name="Susuki M."/>
            <person name="Suzuki K.-i.T."/>
            <person name="Hayashi T."/>
            <person name="Toyoda A."/>
            <person name="Oliveira C."/>
            <person name="Osipova E."/>
            <person name="Leigh N.D."/>
            <person name="Simon A."/>
            <person name="Yun M.H."/>
        </authorList>
    </citation>
    <scope>NUCLEOTIDE SEQUENCE</scope>
    <source>
        <strain evidence="1">20211129_DDA</strain>
        <tissue evidence="1">Liver</tissue>
    </source>
</reference>
<accession>A0AAV7UNT9</accession>
<comment type="caution">
    <text evidence="1">The sequence shown here is derived from an EMBL/GenBank/DDBJ whole genome shotgun (WGS) entry which is preliminary data.</text>
</comment>